<comment type="similarity">
    <text evidence="1">Belongs to the ARG7 family.</text>
</comment>
<evidence type="ECO:0000256" key="3">
    <source>
        <dbReference type="SAM" id="Phobius"/>
    </source>
</evidence>
<dbReference type="Proteomes" id="UP001386955">
    <property type="component" value="Unassembled WGS sequence"/>
</dbReference>
<dbReference type="Pfam" id="PF02519">
    <property type="entry name" value="Auxin_inducible"/>
    <property type="match status" value="1"/>
</dbReference>
<organism evidence="4 5">
    <name type="scientific">Psophocarpus tetragonolobus</name>
    <name type="common">Winged bean</name>
    <name type="synonym">Dolichos tetragonolobus</name>
    <dbReference type="NCBI Taxonomy" id="3891"/>
    <lineage>
        <taxon>Eukaryota</taxon>
        <taxon>Viridiplantae</taxon>
        <taxon>Streptophyta</taxon>
        <taxon>Embryophyta</taxon>
        <taxon>Tracheophyta</taxon>
        <taxon>Spermatophyta</taxon>
        <taxon>Magnoliopsida</taxon>
        <taxon>eudicotyledons</taxon>
        <taxon>Gunneridae</taxon>
        <taxon>Pentapetalae</taxon>
        <taxon>rosids</taxon>
        <taxon>fabids</taxon>
        <taxon>Fabales</taxon>
        <taxon>Fabaceae</taxon>
        <taxon>Papilionoideae</taxon>
        <taxon>50 kb inversion clade</taxon>
        <taxon>NPAAA clade</taxon>
        <taxon>indigoferoid/millettioid clade</taxon>
        <taxon>Phaseoleae</taxon>
        <taxon>Psophocarpus</taxon>
    </lineage>
</organism>
<dbReference type="EMBL" id="JAYMYS010000001">
    <property type="protein sequence ID" value="KAK7411820.1"/>
    <property type="molecule type" value="Genomic_DNA"/>
</dbReference>
<keyword evidence="3" id="KW-0812">Transmembrane</keyword>
<evidence type="ECO:0000256" key="1">
    <source>
        <dbReference type="ARBA" id="ARBA00006974"/>
    </source>
</evidence>
<keyword evidence="3" id="KW-1133">Transmembrane helix</keyword>
<evidence type="ECO:0000313" key="5">
    <source>
        <dbReference type="Proteomes" id="UP001386955"/>
    </source>
</evidence>
<evidence type="ECO:0000256" key="2">
    <source>
        <dbReference type="SAM" id="MobiDB-lite"/>
    </source>
</evidence>
<keyword evidence="3" id="KW-0472">Membrane</keyword>
<proteinExistence type="inferred from homology"/>
<feature type="transmembrane region" description="Helical" evidence="3">
    <location>
        <begin position="12"/>
        <end position="32"/>
    </location>
</feature>
<dbReference type="PANTHER" id="PTHR31374:SF7">
    <property type="entry name" value="SAUR-LIKE AUXIN-RESPONSIVE PROTEIN FAMILY"/>
    <property type="match status" value="1"/>
</dbReference>
<evidence type="ECO:0008006" key="6">
    <source>
        <dbReference type="Google" id="ProtNLM"/>
    </source>
</evidence>
<feature type="region of interest" description="Disordered" evidence="2">
    <location>
        <begin position="87"/>
        <end position="106"/>
    </location>
</feature>
<comment type="caution">
    <text evidence="4">The sequence shown here is derived from an EMBL/GenBank/DDBJ whole genome shotgun (WGS) entry which is preliminary data.</text>
</comment>
<gene>
    <name evidence="4" type="ORF">VNO78_03261</name>
</gene>
<sequence length="224" mass="25027">MWVSRASTGRKTFFEAAWLFLISLIANALFFFRQNRAVLQNVKSFAVFLLALQNSKLFGSRGGSKLTGIRQIVRLKEMLQKWQNVTLGSKSSNPSSNDPVNNDDRGISPLINKRIIDVMHCESDNEDSCQSPEPLPPPDVPKGYLAVYVGPELRRFIIPTSYLSHSLFKVLLEKAADEFGFDQSGGLTIPCEIETFKYLVKCMENEKKEQLSDSAPGSSGTVEE</sequence>
<dbReference type="InterPro" id="IPR003676">
    <property type="entry name" value="SAUR_fam"/>
</dbReference>
<name>A0AAN9T1W5_PSOTE</name>
<feature type="compositionally biased region" description="Low complexity" evidence="2">
    <location>
        <begin position="91"/>
        <end position="100"/>
    </location>
</feature>
<dbReference type="AlphaFoldDB" id="A0AAN9T1W5"/>
<accession>A0AAN9T1W5</accession>
<dbReference type="GO" id="GO:0009733">
    <property type="term" value="P:response to auxin"/>
    <property type="evidence" value="ECO:0007669"/>
    <property type="project" value="InterPro"/>
</dbReference>
<reference evidence="4 5" key="1">
    <citation type="submission" date="2024-01" db="EMBL/GenBank/DDBJ databases">
        <title>The genomes of 5 underutilized Papilionoideae crops provide insights into root nodulation and disease resistanc.</title>
        <authorList>
            <person name="Jiang F."/>
        </authorList>
    </citation>
    <scope>NUCLEOTIDE SEQUENCE [LARGE SCALE GENOMIC DNA]</scope>
    <source>
        <strain evidence="4">DUOXIRENSHENG_FW03</strain>
        <tissue evidence="4">Leaves</tissue>
    </source>
</reference>
<dbReference type="PANTHER" id="PTHR31374">
    <property type="entry name" value="AUXIN-INDUCED PROTEIN-LIKE-RELATED"/>
    <property type="match status" value="1"/>
</dbReference>
<evidence type="ECO:0000313" key="4">
    <source>
        <dbReference type="EMBL" id="KAK7411820.1"/>
    </source>
</evidence>
<keyword evidence="5" id="KW-1185">Reference proteome</keyword>
<protein>
    <recommendedName>
        <fullName evidence="6">Small auxin up regulated protein</fullName>
    </recommendedName>
</protein>